<evidence type="ECO:0000313" key="2">
    <source>
        <dbReference type="EMBL" id="CAE1273961.1"/>
    </source>
</evidence>
<dbReference type="PANTHER" id="PTHR18829:SF0">
    <property type="entry name" value="PROTEIN YAE1 HOMOLOG"/>
    <property type="match status" value="1"/>
</dbReference>
<dbReference type="AlphaFoldDB" id="A0A812CJ59"/>
<accession>A0A812CJ59</accession>
<evidence type="ECO:0000256" key="1">
    <source>
        <dbReference type="SAM" id="SignalP"/>
    </source>
</evidence>
<reference evidence="2" key="1">
    <citation type="submission" date="2021-01" db="EMBL/GenBank/DDBJ databases">
        <authorList>
            <person name="Li R."/>
            <person name="Bekaert M."/>
        </authorList>
    </citation>
    <scope>NUCLEOTIDE SEQUENCE</scope>
    <source>
        <strain evidence="2">Farmed</strain>
    </source>
</reference>
<organism evidence="2 3">
    <name type="scientific">Acanthosepion pharaonis</name>
    <name type="common">Pharaoh cuttlefish</name>
    <name type="synonym">Sepia pharaonis</name>
    <dbReference type="NCBI Taxonomy" id="158019"/>
    <lineage>
        <taxon>Eukaryota</taxon>
        <taxon>Metazoa</taxon>
        <taxon>Spiralia</taxon>
        <taxon>Lophotrochozoa</taxon>
        <taxon>Mollusca</taxon>
        <taxon>Cephalopoda</taxon>
        <taxon>Coleoidea</taxon>
        <taxon>Decapodiformes</taxon>
        <taxon>Sepiida</taxon>
        <taxon>Sepiina</taxon>
        <taxon>Sepiidae</taxon>
        <taxon>Acanthosepion</taxon>
    </lineage>
</organism>
<sequence length="204" mass="22758">MSLFQIPVTIFLIVANTEGFRDGVTGGQDEVLQNSFDSGYTLAAKEACELGRIQGQISALLLFNRHKKHGQLFGEELSSQFKQLLAEINSYKMTYTPPAMSLTCNAKERINEAVFVPELNAEAASRQYMAAAAAAVATVQGRDGGYLQTNHYIEPNMYDYEHYIQRNQANVSMSVASQNIARFKDRFQRLLQMCDGTLVARLIT</sequence>
<feature type="chain" id="PRO_5032871464" evidence="1">
    <location>
        <begin position="20"/>
        <end position="204"/>
    </location>
</feature>
<keyword evidence="3" id="KW-1185">Reference proteome</keyword>
<protein>
    <submittedName>
        <fullName evidence="2">Uncharacterized protein</fullName>
    </submittedName>
</protein>
<dbReference type="Proteomes" id="UP000597762">
    <property type="component" value="Unassembled WGS sequence"/>
</dbReference>
<comment type="caution">
    <text evidence="2">The sequence shown here is derived from an EMBL/GenBank/DDBJ whole genome shotgun (WGS) entry which is preliminary data.</text>
</comment>
<proteinExistence type="predicted"/>
<dbReference type="EMBL" id="CAHIKZ030001756">
    <property type="protein sequence ID" value="CAE1273961.1"/>
    <property type="molecule type" value="Genomic_DNA"/>
</dbReference>
<dbReference type="OrthoDB" id="20086at2759"/>
<gene>
    <name evidence="2" type="ORF">SPHA_38544</name>
</gene>
<name>A0A812CJ59_ACAPH</name>
<dbReference type="PANTHER" id="PTHR18829">
    <property type="entry name" value="PROTEIN YAE1 HOMOLOG"/>
    <property type="match status" value="1"/>
</dbReference>
<keyword evidence="1" id="KW-0732">Signal</keyword>
<evidence type="ECO:0000313" key="3">
    <source>
        <dbReference type="Proteomes" id="UP000597762"/>
    </source>
</evidence>
<feature type="signal peptide" evidence="1">
    <location>
        <begin position="1"/>
        <end position="19"/>
    </location>
</feature>
<dbReference type="InterPro" id="IPR038881">
    <property type="entry name" value="Yae1-like"/>
</dbReference>